<feature type="domain" description="GIY-YIG" evidence="1">
    <location>
        <begin position="77"/>
        <end position="159"/>
    </location>
</feature>
<evidence type="ECO:0000313" key="2">
    <source>
        <dbReference type="EMBL" id="GCD10450.1"/>
    </source>
</evidence>
<dbReference type="EMBL" id="BHYK01000010">
    <property type="protein sequence ID" value="GCD10450.1"/>
    <property type="molecule type" value="Genomic_DNA"/>
</dbReference>
<dbReference type="Pfam" id="PF01541">
    <property type="entry name" value="GIY-YIG"/>
    <property type="match status" value="1"/>
</dbReference>
<protein>
    <recommendedName>
        <fullName evidence="1">GIY-YIG domain-containing protein</fullName>
    </recommendedName>
</protein>
<dbReference type="OrthoDB" id="9807770at2"/>
<keyword evidence="3" id="KW-1185">Reference proteome</keyword>
<dbReference type="AlphaFoldDB" id="A0A401ULP1"/>
<reference evidence="2 3" key="1">
    <citation type="submission" date="2018-11" db="EMBL/GenBank/DDBJ databases">
        <title>Genome sequencing and assembly of Clostridium tagluense strain A121.</title>
        <authorList>
            <person name="Murakami T."/>
            <person name="Segawa T."/>
            <person name="Shcherbakova V.A."/>
            <person name="Mori H."/>
            <person name="Yoshimura Y."/>
        </authorList>
    </citation>
    <scope>NUCLEOTIDE SEQUENCE [LARGE SCALE GENOMIC DNA]</scope>
    <source>
        <strain evidence="2 3">A121</strain>
    </source>
</reference>
<dbReference type="SUPFAM" id="SSF82771">
    <property type="entry name" value="GIY-YIG endonuclease"/>
    <property type="match status" value="1"/>
</dbReference>
<comment type="caution">
    <text evidence="2">The sequence shown here is derived from an EMBL/GenBank/DDBJ whole genome shotgun (WGS) entry which is preliminary data.</text>
</comment>
<evidence type="ECO:0000313" key="3">
    <source>
        <dbReference type="Proteomes" id="UP000287872"/>
    </source>
</evidence>
<dbReference type="InterPro" id="IPR000305">
    <property type="entry name" value="GIY-YIG_endonuc"/>
</dbReference>
<dbReference type="RefSeq" id="WP_125001110.1">
    <property type="nucleotide sequence ID" value="NZ_BHYK01000010.1"/>
</dbReference>
<dbReference type="SMART" id="SM00465">
    <property type="entry name" value="GIYc"/>
    <property type="match status" value="1"/>
</dbReference>
<evidence type="ECO:0000259" key="1">
    <source>
        <dbReference type="PROSITE" id="PS50164"/>
    </source>
</evidence>
<sequence>MKSKEEMKIYRHNYYIKHKDIEQAQMKVWQANNPEKVRQIKEQLKEDGYYKNYYDANKEEIIAYNINYRKNFYKQFERHVVYLLVNKSMKVLYTGSSFNIRRRLENHIGGWSHLELTKEKWNALECNYFQYCYLDVGDNNERLYIESLLINKFEPVLNSYEPIKNNNITEARKAELKEYADTLIFKVWDK</sequence>
<dbReference type="Gene3D" id="3.40.1440.10">
    <property type="entry name" value="GIY-YIG endonuclease"/>
    <property type="match status" value="1"/>
</dbReference>
<name>A0A401ULP1_9CLOT</name>
<dbReference type="CDD" id="cd00719">
    <property type="entry name" value="GIY-YIG_SF"/>
    <property type="match status" value="1"/>
</dbReference>
<gene>
    <name evidence="2" type="ORF">Ctaglu_20730</name>
</gene>
<dbReference type="PROSITE" id="PS50164">
    <property type="entry name" value="GIY_YIG"/>
    <property type="match status" value="1"/>
</dbReference>
<organism evidence="2 3">
    <name type="scientific">Clostridium tagluense</name>
    <dbReference type="NCBI Taxonomy" id="360422"/>
    <lineage>
        <taxon>Bacteria</taxon>
        <taxon>Bacillati</taxon>
        <taxon>Bacillota</taxon>
        <taxon>Clostridia</taxon>
        <taxon>Eubacteriales</taxon>
        <taxon>Clostridiaceae</taxon>
        <taxon>Clostridium</taxon>
    </lineage>
</organism>
<dbReference type="Proteomes" id="UP000287872">
    <property type="component" value="Unassembled WGS sequence"/>
</dbReference>
<proteinExistence type="predicted"/>
<accession>A0A401ULP1</accession>
<dbReference type="InterPro" id="IPR035901">
    <property type="entry name" value="GIY-YIG_endonuc_sf"/>
</dbReference>